<proteinExistence type="inferred from homology"/>
<evidence type="ECO:0000256" key="2">
    <source>
        <dbReference type="ARBA" id="ARBA00022670"/>
    </source>
</evidence>
<dbReference type="InterPro" id="IPR043504">
    <property type="entry name" value="Peptidase_S1_PA_chymotrypsin"/>
</dbReference>
<keyword evidence="3" id="KW-0378">Hydrolase</keyword>
<evidence type="ECO:0000256" key="3">
    <source>
        <dbReference type="ARBA" id="ARBA00022801"/>
    </source>
</evidence>
<dbReference type="AlphaFoldDB" id="Q2CD93"/>
<dbReference type="EMBL" id="AAOT01000024">
    <property type="protein sequence ID" value="EAR50697.1"/>
    <property type="molecule type" value="Genomic_DNA"/>
</dbReference>
<accession>Q2CD93</accession>
<reference evidence="6 7" key="1">
    <citation type="journal article" date="2010" name="J. Bacteriol.">
        <title>Genome sequences of Oceanicola granulosus HTCC2516(T) and Oceanicola batsensis HTCC2597(TDelta).</title>
        <authorList>
            <person name="Thrash J.C."/>
            <person name="Cho J.C."/>
            <person name="Vergin K.L."/>
            <person name="Giovannoni S.J."/>
        </authorList>
    </citation>
    <scope>NUCLEOTIDE SEQUENCE [LARGE SCALE GENOMIC DNA]</scope>
    <source>
        <strain evidence="7">ATCC BAA-861 / DSM 15982 / KCTC 12143 / HTCC2516</strain>
    </source>
</reference>
<dbReference type="eggNOG" id="COG0265">
    <property type="taxonomic scope" value="Bacteria"/>
</dbReference>
<protein>
    <submittedName>
        <fullName evidence="6">Serine protease, putative</fullName>
    </submittedName>
</protein>
<dbReference type="InterPro" id="IPR001940">
    <property type="entry name" value="Peptidase_S1C"/>
</dbReference>
<feature type="domain" description="PDZ" evidence="5">
    <location>
        <begin position="244"/>
        <end position="343"/>
    </location>
</feature>
<keyword evidence="7" id="KW-1185">Reference proteome</keyword>
<organism evidence="6 7">
    <name type="scientific">Oceanicola granulosus (strain ATCC BAA-861 / DSM 15982 / KCTC 12143 / HTCC2516)</name>
    <dbReference type="NCBI Taxonomy" id="314256"/>
    <lineage>
        <taxon>Bacteria</taxon>
        <taxon>Pseudomonadati</taxon>
        <taxon>Pseudomonadota</taxon>
        <taxon>Alphaproteobacteria</taxon>
        <taxon>Rhodobacterales</taxon>
        <taxon>Roseobacteraceae</taxon>
        <taxon>Oceanicola</taxon>
    </lineage>
</organism>
<evidence type="ECO:0000313" key="6">
    <source>
        <dbReference type="EMBL" id="EAR50697.1"/>
    </source>
</evidence>
<comment type="similarity">
    <text evidence="1">Belongs to the peptidase S1C family.</text>
</comment>
<dbReference type="SUPFAM" id="SSF50156">
    <property type="entry name" value="PDZ domain-like"/>
    <property type="match status" value="1"/>
</dbReference>
<dbReference type="InterPro" id="IPR001478">
    <property type="entry name" value="PDZ"/>
</dbReference>
<dbReference type="GO" id="GO:0006508">
    <property type="term" value="P:proteolysis"/>
    <property type="evidence" value="ECO:0007669"/>
    <property type="project" value="UniProtKB-KW"/>
</dbReference>
<dbReference type="HOGENOM" id="CLU_020120_2_0_5"/>
<sequence length="355" mass="36770">MAAIAAVCLGVGALGGYRLGAAQEPEVVVQPLPLTEEERSTIALFRAARETVVSISTSDRVVDPWTRRTFDQPAGSGSGFVWDARGHIVTNNHVIEGRSRATVTLADGRSFDARLVGRDPAHDLAVLRIEGDALPAPLPLGLSRDLEVGQDVLAIGNPFGLDWTLTTGIVSALDRELPTGRGGAVRGLIQTDAAINPGNSGGPLLDSAGRLIGVNTAIFSPSGASAGIGFAIPVGSVRRVVPQLIETGRYAPPTLGILVDARINAAVNRQGLPGVLVLGAEPGSPAAAAGLETARLDRSGRIVPGDIVTAVDDTPVETLDDFLAALDLRAPGESVTLTLRNGRRERTLELELAPG</sequence>
<keyword evidence="4" id="KW-0720">Serine protease</keyword>
<dbReference type="InterPro" id="IPR009003">
    <property type="entry name" value="Peptidase_S1_PA"/>
</dbReference>
<dbReference type="PANTHER" id="PTHR43343">
    <property type="entry name" value="PEPTIDASE S12"/>
    <property type="match status" value="1"/>
</dbReference>
<keyword evidence="2 6" id="KW-0645">Protease</keyword>
<dbReference type="GO" id="GO:0004252">
    <property type="term" value="F:serine-type endopeptidase activity"/>
    <property type="evidence" value="ECO:0007669"/>
    <property type="project" value="InterPro"/>
</dbReference>
<dbReference type="InterPro" id="IPR036034">
    <property type="entry name" value="PDZ_sf"/>
</dbReference>
<comment type="caution">
    <text evidence="6">The sequence shown here is derived from an EMBL/GenBank/DDBJ whole genome shotgun (WGS) entry which is preliminary data.</text>
</comment>
<dbReference type="SMART" id="SM00228">
    <property type="entry name" value="PDZ"/>
    <property type="match status" value="1"/>
</dbReference>
<evidence type="ECO:0000313" key="7">
    <source>
        <dbReference type="Proteomes" id="UP000003635"/>
    </source>
</evidence>
<gene>
    <name evidence="6" type="ORF">OG2516_06357</name>
</gene>
<dbReference type="Pfam" id="PF13180">
    <property type="entry name" value="PDZ_2"/>
    <property type="match status" value="1"/>
</dbReference>
<dbReference type="FunFam" id="2.40.10.10:FF:000001">
    <property type="entry name" value="Periplasmic serine protease DegS"/>
    <property type="match status" value="1"/>
</dbReference>
<dbReference type="Pfam" id="PF13365">
    <property type="entry name" value="Trypsin_2"/>
    <property type="match status" value="1"/>
</dbReference>
<dbReference type="InterPro" id="IPR051201">
    <property type="entry name" value="Chloro_Bact_Ser_Proteases"/>
</dbReference>
<dbReference type="SUPFAM" id="SSF50494">
    <property type="entry name" value="Trypsin-like serine proteases"/>
    <property type="match status" value="1"/>
</dbReference>
<evidence type="ECO:0000256" key="4">
    <source>
        <dbReference type="ARBA" id="ARBA00022825"/>
    </source>
</evidence>
<dbReference type="STRING" id="314256.OG2516_06357"/>
<dbReference type="PANTHER" id="PTHR43343:SF3">
    <property type="entry name" value="PROTEASE DO-LIKE 8, CHLOROPLASTIC"/>
    <property type="match status" value="1"/>
</dbReference>
<evidence type="ECO:0000256" key="1">
    <source>
        <dbReference type="ARBA" id="ARBA00010541"/>
    </source>
</evidence>
<evidence type="ECO:0000259" key="5">
    <source>
        <dbReference type="PROSITE" id="PS50106"/>
    </source>
</evidence>
<name>Q2CD93_OCEGH</name>
<dbReference type="Gene3D" id="2.30.42.10">
    <property type="match status" value="1"/>
</dbReference>
<dbReference type="Proteomes" id="UP000003635">
    <property type="component" value="Unassembled WGS sequence"/>
</dbReference>
<dbReference type="Gene3D" id="2.40.10.10">
    <property type="entry name" value="Trypsin-like serine proteases"/>
    <property type="match status" value="2"/>
</dbReference>
<dbReference type="PRINTS" id="PR00834">
    <property type="entry name" value="PROTEASES2C"/>
</dbReference>
<dbReference type="PROSITE" id="PS50106">
    <property type="entry name" value="PDZ"/>
    <property type="match status" value="1"/>
</dbReference>